<feature type="transmembrane region" description="Helical" evidence="8">
    <location>
        <begin position="132"/>
        <end position="154"/>
    </location>
</feature>
<dbReference type="NCBIfam" id="TIGR00836">
    <property type="entry name" value="amt"/>
    <property type="match status" value="1"/>
</dbReference>
<dbReference type="Gene3D" id="1.10.3430.10">
    <property type="entry name" value="Ammonium transporter AmtB like domains"/>
    <property type="match status" value="1"/>
</dbReference>
<gene>
    <name evidence="10" type="ORF">EM932_02425</name>
</gene>
<feature type="transmembrane region" description="Helical" evidence="8">
    <location>
        <begin position="360"/>
        <end position="386"/>
    </location>
</feature>
<dbReference type="InterPro" id="IPR001905">
    <property type="entry name" value="Ammonium_transpt"/>
</dbReference>
<feature type="transmembrane region" description="Helical" evidence="8">
    <location>
        <begin position="245"/>
        <end position="266"/>
    </location>
</feature>
<keyword evidence="3 8" id="KW-0813">Transport</keyword>
<evidence type="ECO:0000256" key="5">
    <source>
        <dbReference type="ARBA" id="ARBA00022989"/>
    </source>
</evidence>
<evidence type="ECO:0000313" key="11">
    <source>
        <dbReference type="Proteomes" id="UP000307602"/>
    </source>
</evidence>
<keyword evidence="11" id="KW-1185">Reference proteome</keyword>
<feature type="transmembrane region" description="Helical" evidence="8">
    <location>
        <begin position="57"/>
        <end position="77"/>
    </location>
</feature>
<feature type="transmembrane region" description="Helical" evidence="8">
    <location>
        <begin position="329"/>
        <end position="348"/>
    </location>
</feature>
<feature type="transmembrane region" description="Helical" evidence="8">
    <location>
        <begin position="20"/>
        <end position="45"/>
    </location>
</feature>
<accession>A0A4S1E321</accession>
<comment type="caution">
    <text evidence="10">The sequence shown here is derived from an EMBL/GenBank/DDBJ whole genome shotgun (WGS) entry which is preliminary data.</text>
</comment>
<dbReference type="GO" id="GO:0005886">
    <property type="term" value="C:plasma membrane"/>
    <property type="evidence" value="ECO:0007669"/>
    <property type="project" value="UniProtKB-SubCell"/>
</dbReference>
<evidence type="ECO:0000256" key="7">
    <source>
        <dbReference type="ARBA" id="ARBA00023177"/>
    </source>
</evidence>
<dbReference type="Proteomes" id="UP000307602">
    <property type="component" value="Unassembled WGS sequence"/>
</dbReference>
<dbReference type="InterPro" id="IPR029020">
    <property type="entry name" value="Ammonium/urea_transptr"/>
</dbReference>
<reference evidence="10 11" key="1">
    <citation type="submission" date="2019-04" db="EMBL/GenBank/DDBJ databases">
        <authorList>
            <person name="Liu A."/>
        </authorList>
    </citation>
    <scope>NUCLEOTIDE SEQUENCE [LARGE SCALE GENOMIC DNA]</scope>
    <source>
        <strain evidence="10 11">RZ03</strain>
    </source>
</reference>
<feature type="domain" description="Ammonium transporter AmtB-like" evidence="9">
    <location>
        <begin position="21"/>
        <end position="412"/>
    </location>
</feature>
<dbReference type="EMBL" id="SRSO01000002">
    <property type="protein sequence ID" value="TGV04398.1"/>
    <property type="molecule type" value="Genomic_DNA"/>
</dbReference>
<dbReference type="PANTHER" id="PTHR11730">
    <property type="entry name" value="AMMONIUM TRANSPORTER"/>
    <property type="match status" value="1"/>
</dbReference>
<keyword evidence="4 8" id="KW-0812">Transmembrane</keyword>
<dbReference type="AlphaFoldDB" id="A0A4S1E321"/>
<dbReference type="SUPFAM" id="SSF111352">
    <property type="entry name" value="Ammonium transporter"/>
    <property type="match status" value="1"/>
</dbReference>
<feature type="transmembrane region" description="Helical" evidence="8">
    <location>
        <begin position="174"/>
        <end position="193"/>
    </location>
</feature>
<evidence type="ECO:0000256" key="1">
    <source>
        <dbReference type="ARBA" id="ARBA00004141"/>
    </source>
</evidence>
<evidence type="ECO:0000256" key="2">
    <source>
        <dbReference type="ARBA" id="ARBA00005887"/>
    </source>
</evidence>
<feature type="transmembrane region" description="Helical" evidence="8">
    <location>
        <begin position="299"/>
        <end position="317"/>
    </location>
</feature>
<feature type="transmembrane region" description="Helical" evidence="8">
    <location>
        <begin position="105"/>
        <end position="125"/>
    </location>
</feature>
<dbReference type="GO" id="GO:0097272">
    <property type="term" value="P:ammonium homeostasis"/>
    <property type="evidence" value="ECO:0007669"/>
    <property type="project" value="TreeGrafter"/>
</dbReference>
<evidence type="ECO:0000313" key="10">
    <source>
        <dbReference type="EMBL" id="TGV04398.1"/>
    </source>
</evidence>
<keyword evidence="6 8" id="KW-0472">Membrane</keyword>
<dbReference type="GO" id="GO:0008519">
    <property type="term" value="F:ammonium channel activity"/>
    <property type="evidence" value="ECO:0007669"/>
    <property type="project" value="InterPro"/>
</dbReference>
<name>A0A4S1E321_9FLAO</name>
<keyword evidence="7 8" id="KW-0924">Ammonia transport</keyword>
<evidence type="ECO:0000256" key="8">
    <source>
        <dbReference type="RuleBase" id="RU362002"/>
    </source>
</evidence>
<dbReference type="PROSITE" id="PS01219">
    <property type="entry name" value="AMMONIUM_TRANSP"/>
    <property type="match status" value="1"/>
</dbReference>
<dbReference type="FunFam" id="1.10.3430.10:FF:000008">
    <property type="entry name" value="Ammonium transporter"/>
    <property type="match status" value="1"/>
</dbReference>
<dbReference type="Pfam" id="PF00909">
    <property type="entry name" value="Ammonium_transp"/>
    <property type="match status" value="1"/>
</dbReference>
<proteinExistence type="inferred from homology"/>
<dbReference type="RefSeq" id="WP_135875125.1">
    <property type="nucleotide sequence ID" value="NZ_SRSO01000002.1"/>
</dbReference>
<evidence type="ECO:0000259" key="9">
    <source>
        <dbReference type="Pfam" id="PF00909"/>
    </source>
</evidence>
<comment type="subcellular location">
    <subcellularLocation>
        <location evidence="8">Cell membrane</location>
        <topology evidence="8">Multi-pass membrane protein</topology>
    </subcellularLocation>
    <subcellularLocation>
        <location evidence="1">Membrane</location>
        <topology evidence="1">Multi-pass membrane protein</topology>
    </subcellularLocation>
</comment>
<evidence type="ECO:0000256" key="3">
    <source>
        <dbReference type="ARBA" id="ARBA00022448"/>
    </source>
</evidence>
<keyword evidence="5 8" id="KW-1133">Transmembrane helix</keyword>
<evidence type="ECO:0000256" key="6">
    <source>
        <dbReference type="ARBA" id="ARBA00023136"/>
    </source>
</evidence>
<feature type="transmembrane region" description="Helical" evidence="8">
    <location>
        <begin position="273"/>
        <end position="293"/>
    </location>
</feature>
<dbReference type="InterPro" id="IPR018047">
    <property type="entry name" value="Ammonium_transpt_CS"/>
</dbReference>
<comment type="similarity">
    <text evidence="2 8">Belongs to the ammonia transporter channel (TC 1.A.11.2) family.</text>
</comment>
<evidence type="ECO:0000256" key="4">
    <source>
        <dbReference type="ARBA" id="ARBA00022692"/>
    </source>
</evidence>
<dbReference type="OrthoDB" id="9814202at2"/>
<dbReference type="InterPro" id="IPR024041">
    <property type="entry name" value="NH4_transpt_AmtB-like_dom"/>
</dbReference>
<organism evidence="10 11">
    <name type="scientific">Flavivirga rizhaonensis</name>
    <dbReference type="NCBI Taxonomy" id="2559571"/>
    <lineage>
        <taxon>Bacteria</taxon>
        <taxon>Pseudomonadati</taxon>
        <taxon>Bacteroidota</taxon>
        <taxon>Flavobacteriia</taxon>
        <taxon>Flavobacteriales</taxon>
        <taxon>Flavobacteriaceae</taxon>
        <taxon>Flavivirga</taxon>
    </lineage>
</organism>
<sequence>MEEVATVALEQTEIINAIDTVWVAICAAIIFLMEGGFALLEAGFVRAKNAMSIIAKVIIDITFGGIAFYLVGFGIAYGSSNGWFAFDTGITNNDLGLGLTVSNKLFWFIQLGFAIAAISIVSGAVAERMKVWSYALFVFIFCAIMYPLVANWVWNPNGWLAVRGFNDFAGSSAVHAMGGFAALAAAIVLGPRIGKYQANGKPNPIPGHSLPLAAIGGFILWFGWFGFNPGSTLSAVGNWELIGTVVTNTFLASAAGGISTMAYTYFRYGQIDITMVINGVLAGLVAITAGCNVVDSNSAIIIGFIAGVLVDVAVIFFDKIKIDDPVGAIAVHGINGLFGTFAVGLFASEGGLFFGGGSSLLITQVLGVLVIGSFSFLITFIIMVIMKKTVGIRVSRIEETAGIDAVSFGVESYTTFE</sequence>
<feature type="transmembrane region" description="Helical" evidence="8">
    <location>
        <begin position="205"/>
        <end position="225"/>
    </location>
</feature>
<protein>
    <recommendedName>
        <fullName evidence="8">Ammonium transporter</fullName>
    </recommendedName>
</protein>
<dbReference type="PANTHER" id="PTHR11730:SF6">
    <property type="entry name" value="AMMONIUM TRANSPORTER"/>
    <property type="match status" value="1"/>
</dbReference>